<dbReference type="Proteomes" id="UP000334019">
    <property type="component" value="Chromosome"/>
</dbReference>
<dbReference type="KEGG" id="atq:GH723_09775"/>
<protein>
    <submittedName>
        <fullName evidence="1">Uncharacterized protein</fullName>
    </submittedName>
</protein>
<reference evidence="1 2" key="1">
    <citation type="submission" date="2019-11" db="EMBL/GenBank/DDBJ databases">
        <authorList>
            <person name="He Y."/>
        </authorList>
    </citation>
    <scope>NUCLEOTIDE SEQUENCE [LARGE SCALE GENOMIC DNA]</scope>
    <source>
        <strain evidence="1 2">SCSIO 58843</strain>
    </source>
</reference>
<evidence type="ECO:0000313" key="1">
    <source>
        <dbReference type="EMBL" id="QGG95362.1"/>
    </source>
</evidence>
<keyword evidence="2" id="KW-1185">Reference proteome</keyword>
<dbReference type="AlphaFoldDB" id="A0A5Q2RKB3"/>
<dbReference type="EMBL" id="CP045851">
    <property type="protein sequence ID" value="QGG95362.1"/>
    <property type="molecule type" value="Genomic_DNA"/>
</dbReference>
<proteinExistence type="predicted"/>
<accession>A0A5Q2RKB3</accession>
<gene>
    <name evidence="1" type="ORF">GH723_09775</name>
</gene>
<name>A0A5Q2RKB3_9ACTN</name>
<dbReference type="RefSeq" id="WP_153759470.1">
    <property type="nucleotide sequence ID" value="NZ_CP045851.1"/>
</dbReference>
<sequence length="201" mass="21561">MAGVIASSGFASGDRIVVGHWVDSPIGPFTDVMWTAPDGTRTLLSPTERAEAFITAVYSFDRTSVVDVAAEGGATGLEVTAGPLRVGIAAGRPWLVLPRRRPAWFTRWVEDRVARATMGVRTFGESPTGVREWYRADRYRPAREAWASVGGRDLGAMAPLHPPLGVGFTDPPRRPSIVAVRPLLEDPTGGLDRLVAGEPSS</sequence>
<evidence type="ECO:0000313" key="2">
    <source>
        <dbReference type="Proteomes" id="UP000334019"/>
    </source>
</evidence>
<organism evidence="1 2">
    <name type="scientific">Actinomarinicola tropica</name>
    <dbReference type="NCBI Taxonomy" id="2789776"/>
    <lineage>
        <taxon>Bacteria</taxon>
        <taxon>Bacillati</taxon>
        <taxon>Actinomycetota</taxon>
        <taxon>Acidimicrobiia</taxon>
        <taxon>Acidimicrobiales</taxon>
        <taxon>Iamiaceae</taxon>
        <taxon>Actinomarinicola</taxon>
    </lineage>
</organism>